<protein>
    <submittedName>
        <fullName evidence="2">Uncharacterized protein</fullName>
    </submittedName>
</protein>
<dbReference type="EMBL" id="JAAAHW010009409">
    <property type="protein sequence ID" value="KAF9941473.1"/>
    <property type="molecule type" value="Genomic_DNA"/>
</dbReference>
<feature type="compositionally biased region" description="Basic residues" evidence="1">
    <location>
        <begin position="10"/>
        <end position="24"/>
    </location>
</feature>
<dbReference type="AlphaFoldDB" id="A0A9P6INJ1"/>
<feature type="region of interest" description="Disordered" evidence="1">
    <location>
        <begin position="175"/>
        <end position="194"/>
    </location>
</feature>
<name>A0A9P6INJ1_9FUNG</name>
<gene>
    <name evidence="2" type="ORF">BGZ65_003250</name>
</gene>
<feature type="region of interest" description="Disordered" evidence="1">
    <location>
        <begin position="222"/>
        <end position="265"/>
    </location>
</feature>
<evidence type="ECO:0000256" key="1">
    <source>
        <dbReference type="SAM" id="MobiDB-lite"/>
    </source>
</evidence>
<keyword evidence="3" id="KW-1185">Reference proteome</keyword>
<reference evidence="2" key="1">
    <citation type="journal article" date="2020" name="Fungal Divers.">
        <title>Resolving the Mortierellaceae phylogeny through synthesis of multi-gene phylogenetics and phylogenomics.</title>
        <authorList>
            <person name="Vandepol N."/>
            <person name="Liber J."/>
            <person name="Desiro A."/>
            <person name="Na H."/>
            <person name="Kennedy M."/>
            <person name="Barry K."/>
            <person name="Grigoriev I.V."/>
            <person name="Miller A.N."/>
            <person name="O'Donnell K."/>
            <person name="Stajich J.E."/>
            <person name="Bonito G."/>
        </authorList>
    </citation>
    <scope>NUCLEOTIDE SEQUENCE</scope>
    <source>
        <strain evidence="2">MES-2147</strain>
    </source>
</reference>
<feature type="compositionally biased region" description="Acidic residues" evidence="1">
    <location>
        <begin position="33"/>
        <end position="46"/>
    </location>
</feature>
<feature type="compositionally biased region" description="Basic and acidic residues" evidence="1">
    <location>
        <begin position="107"/>
        <end position="125"/>
    </location>
</feature>
<evidence type="ECO:0000313" key="3">
    <source>
        <dbReference type="Proteomes" id="UP000749646"/>
    </source>
</evidence>
<comment type="caution">
    <text evidence="2">The sequence shown here is derived from an EMBL/GenBank/DDBJ whole genome shotgun (WGS) entry which is preliminary data.</text>
</comment>
<feature type="compositionally biased region" description="Acidic residues" evidence="1">
    <location>
        <begin position="95"/>
        <end position="106"/>
    </location>
</feature>
<accession>A0A9P6INJ1</accession>
<organism evidence="2 3">
    <name type="scientific">Modicella reniformis</name>
    <dbReference type="NCBI Taxonomy" id="1440133"/>
    <lineage>
        <taxon>Eukaryota</taxon>
        <taxon>Fungi</taxon>
        <taxon>Fungi incertae sedis</taxon>
        <taxon>Mucoromycota</taxon>
        <taxon>Mortierellomycotina</taxon>
        <taxon>Mortierellomycetes</taxon>
        <taxon>Mortierellales</taxon>
        <taxon>Mortierellaceae</taxon>
        <taxon>Modicella</taxon>
    </lineage>
</organism>
<evidence type="ECO:0000313" key="2">
    <source>
        <dbReference type="EMBL" id="KAF9941473.1"/>
    </source>
</evidence>
<sequence>MTSVTAPKASKLKSPYHSRGKATKASKTAAPADDIDIFNYNEDDSLPENLRLPEGSTKDTNGDDEATNNEGSDHSDENGSSTSSDEDHSDTDLSVYDDELPTNDNDDGSHRSEDSVKESDTPEPAHRRKSSLLSEQAEQLDEARVRKRNAAVAWQQRPHDRSLREYAKVELQEFKPKPVKPMDPAFPANTLPTNVGSRTTRVDLKTLTQWDLLVHRVGQESFGLRGNRPPLQADPEAECPSHNKAPSPSVATVDKVESNPTSAGRSATGKFVLKKISLTPRRLKSRRKVDYVSSRILRVDCSQPTLPASSTDQFVFDVDKQADVQEPVAQKLKVSKVTKDTTDLGT</sequence>
<proteinExistence type="predicted"/>
<dbReference type="Proteomes" id="UP000749646">
    <property type="component" value="Unassembled WGS sequence"/>
</dbReference>
<feature type="region of interest" description="Disordered" evidence="1">
    <location>
        <begin position="1"/>
        <end position="161"/>
    </location>
</feature>